<dbReference type="Pfam" id="PF00637">
    <property type="entry name" value="Clathrin"/>
    <property type="match status" value="1"/>
</dbReference>
<dbReference type="PANTHER" id="PTHR10292:SF11">
    <property type="entry name" value="CLATHRIN HEAVY CHAIN LINKER DOMAIN-CONTAINING PROTEIN 1"/>
    <property type="match status" value="1"/>
</dbReference>
<dbReference type="PANTHER" id="PTHR10292">
    <property type="entry name" value="CLATHRIN HEAVY CHAIN RELATED"/>
    <property type="match status" value="1"/>
</dbReference>
<dbReference type="GO" id="GO:0016192">
    <property type="term" value="P:vesicle-mediated transport"/>
    <property type="evidence" value="ECO:0007669"/>
    <property type="project" value="InterPro"/>
</dbReference>
<sequence>MNSSGNFPPVILSTLLELEKHVPGASRYLGRVHVNLTSDRFLTITRSTDEWTKSIVSIVDLGTPESPVKVSRFDVFLDTYGLYAEATKCAVDPTGKYCIIYDLENVWISKESTKPFELGEMKKVEMNLGPERIRLVVWNGHESILILTNTRIAALDVRLDGRVNITGHVYALVVVKNPYRCETTADKQWAVCTALPDKVDLEEDASGSLRKIVFLKLDDLELPQLNLTTSAGTIYTKKSCSDAIVARAGEHKFSTLVSFFALDENEGVPSYLRFQEEFQCERDHDMGMTDTPIAIHVVEKHEVIFIVTKLSYIHVCLLKNGKYVGSSRISRFRITASTVRSDKSGIILVDANGTVFQALSQPPSKYPPLPAGVPQKIVEKITALRELIHKETTEPSQEKQSFFKPKKDFYDIFPDFVTTSAEGYRRACEVTEYLTREELLQLYGYFLKSDVSLMSLILMLAKKYLDKTGVDEPLVVVEKYCGAKGVSALLSLVGTPNLDSRLLVKYLEAAITLGQYHAIEHAFFTLKITDPVAAKTVLHKSLDTVPEIAAIYPRFCVKFGFVEDLVKYNLKQRAYPQIKQLIEKQIGSIFRIFRALQEADIADALFEAYVDLLKPANFTQEFLNIFAGDRKMEIVRKQLWKLVAESSDERLVSLLLASYGEEPAHEELMEYLGRLTKQQSERLGNTLEKTHPQLALLVYAKGECSEALFKLVQADTARLEKLSGYLSKSEDVSLWLNVIKNPHMLPKGLTLGKAVLTHLRNQIPQEMGKFDNAEVLLKNDCAVFLAIFPTLKVVFSGFATDLIGKFLAAKTTFENEEKVFRTLEENMLEMLCELPDVETHVFSAYLQNYTHYNPLTVLVTALTTSSRKISNLIIKEIRESYFDPVTRQFSFEVTKDHALSLAHWVTDNADEKEHLIFVGDVYMQVGDVEGAVVVYEKAEHPDNYRNVIAAIKQKGDLRHWDHAAGYYEMASKTVKDPALKIAMSIAYVKANRLDDIENLFPTETQQQPECVICEDAPRAMRFEPCGHLVTCVHCAPKVTACPICRETITRADRTYV</sequence>
<evidence type="ECO:0000256" key="1">
    <source>
        <dbReference type="ARBA" id="ARBA00022771"/>
    </source>
</evidence>
<dbReference type="GO" id="GO:0030132">
    <property type="term" value="C:clathrin coat of coated pit"/>
    <property type="evidence" value="ECO:0007669"/>
    <property type="project" value="InterPro"/>
</dbReference>
<protein>
    <recommendedName>
        <fullName evidence="4">RING-type domain-containing protein</fullName>
    </recommendedName>
</protein>
<dbReference type="OrthoDB" id="774873at2759"/>
<dbReference type="Pfam" id="PF13920">
    <property type="entry name" value="zf-C3HC4_3"/>
    <property type="match status" value="1"/>
</dbReference>
<dbReference type="SUPFAM" id="SSF50989">
    <property type="entry name" value="Clathrin heavy-chain terminal domain"/>
    <property type="match status" value="1"/>
</dbReference>
<dbReference type="AlphaFoldDB" id="A0A1D1VR17"/>
<dbReference type="PROSITE" id="PS50089">
    <property type="entry name" value="ZF_RING_2"/>
    <property type="match status" value="1"/>
</dbReference>
<name>A0A1D1VR17_RAMVA</name>
<evidence type="ECO:0000259" key="4">
    <source>
        <dbReference type="PROSITE" id="PS50089"/>
    </source>
</evidence>
<evidence type="ECO:0000256" key="2">
    <source>
        <dbReference type="ARBA" id="ARBA00022833"/>
    </source>
</evidence>
<reference evidence="5 6" key="1">
    <citation type="journal article" date="2016" name="Nat. Commun.">
        <title>Extremotolerant tardigrade genome and improved radiotolerance of human cultured cells by tardigrade-unique protein.</title>
        <authorList>
            <person name="Hashimoto T."/>
            <person name="Horikawa D.D."/>
            <person name="Saito Y."/>
            <person name="Kuwahara H."/>
            <person name="Kozuka-Hata H."/>
            <person name="Shin-I T."/>
            <person name="Minakuchi Y."/>
            <person name="Ohishi K."/>
            <person name="Motoyama A."/>
            <person name="Aizu T."/>
            <person name="Enomoto A."/>
            <person name="Kondo K."/>
            <person name="Tanaka S."/>
            <person name="Hara Y."/>
            <person name="Koshikawa S."/>
            <person name="Sagara H."/>
            <person name="Miura T."/>
            <person name="Yokobori S."/>
            <person name="Miyagawa K."/>
            <person name="Suzuki Y."/>
            <person name="Kubo T."/>
            <person name="Oyama M."/>
            <person name="Kohara Y."/>
            <person name="Fujiyama A."/>
            <person name="Arakawa K."/>
            <person name="Katayama T."/>
            <person name="Toyoda A."/>
            <person name="Kunieda T."/>
        </authorList>
    </citation>
    <scope>NUCLEOTIDE SEQUENCE [LARGE SCALE GENOMIC DNA]</scope>
    <source>
        <strain evidence="5 6">YOKOZUNA-1</strain>
    </source>
</reference>
<dbReference type="GO" id="GO:0030130">
    <property type="term" value="C:clathrin coat of trans-Golgi network vesicle"/>
    <property type="evidence" value="ECO:0007669"/>
    <property type="project" value="InterPro"/>
</dbReference>
<dbReference type="InterPro" id="IPR016025">
    <property type="entry name" value="Clathrin_H-chain_N"/>
</dbReference>
<gene>
    <name evidence="5" type="primary">RvY_14350-1</name>
    <name evidence="5" type="synonym">RvY_14350.1</name>
    <name evidence="5" type="ORF">RvY_14350</name>
</gene>
<dbReference type="SMART" id="SM00184">
    <property type="entry name" value="RING"/>
    <property type="match status" value="1"/>
</dbReference>
<dbReference type="GO" id="GO:0006886">
    <property type="term" value="P:intracellular protein transport"/>
    <property type="evidence" value="ECO:0007669"/>
    <property type="project" value="InterPro"/>
</dbReference>
<dbReference type="Proteomes" id="UP000186922">
    <property type="component" value="Unassembled WGS sequence"/>
</dbReference>
<evidence type="ECO:0000313" key="5">
    <source>
        <dbReference type="EMBL" id="GAV04002.1"/>
    </source>
</evidence>
<dbReference type="InterPro" id="IPR055358">
    <property type="entry name" value="CHCR"/>
</dbReference>
<dbReference type="Gene3D" id="2.130.10.110">
    <property type="entry name" value="Clathrin heavy-chain terminal domain"/>
    <property type="match status" value="1"/>
</dbReference>
<dbReference type="InterPro" id="IPR001841">
    <property type="entry name" value="Znf_RING"/>
</dbReference>
<keyword evidence="6" id="KW-1185">Reference proteome</keyword>
<evidence type="ECO:0000313" key="6">
    <source>
        <dbReference type="Proteomes" id="UP000186922"/>
    </source>
</evidence>
<evidence type="ECO:0000256" key="3">
    <source>
        <dbReference type="PROSITE-ProRule" id="PRU00175"/>
    </source>
</evidence>
<dbReference type="InterPro" id="IPR013083">
    <property type="entry name" value="Znf_RING/FYVE/PHD"/>
</dbReference>
<comment type="caution">
    <text evidence="5">The sequence shown here is derived from an EMBL/GenBank/DDBJ whole genome shotgun (WGS) entry which is preliminary data.</text>
</comment>
<dbReference type="GO" id="GO:0005198">
    <property type="term" value="F:structural molecule activity"/>
    <property type="evidence" value="ECO:0007669"/>
    <property type="project" value="InterPro"/>
</dbReference>
<keyword evidence="1 3" id="KW-0479">Metal-binding</keyword>
<dbReference type="EMBL" id="BDGG01000010">
    <property type="protein sequence ID" value="GAV04002.1"/>
    <property type="molecule type" value="Genomic_DNA"/>
</dbReference>
<dbReference type="SUPFAM" id="SSF57850">
    <property type="entry name" value="RING/U-box"/>
    <property type="match status" value="1"/>
</dbReference>
<dbReference type="STRING" id="947166.A0A1D1VR17"/>
<keyword evidence="2" id="KW-0862">Zinc</keyword>
<accession>A0A1D1VR17</accession>
<feature type="domain" description="RING-type" evidence="4">
    <location>
        <begin position="1010"/>
        <end position="1045"/>
    </location>
</feature>
<keyword evidence="1 3" id="KW-0863">Zinc-finger</keyword>
<dbReference type="GO" id="GO:0008270">
    <property type="term" value="F:zinc ion binding"/>
    <property type="evidence" value="ECO:0007669"/>
    <property type="project" value="UniProtKB-KW"/>
</dbReference>
<proteinExistence type="predicted"/>
<dbReference type="Gene3D" id="3.30.40.10">
    <property type="entry name" value="Zinc/RING finger domain, C3HC4 (zinc finger)"/>
    <property type="match status" value="1"/>
</dbReference>
<organism evidence="5 6">
    <name type="scientific">Ramazzottius varieornatus</name>
    <name type="common">Water bear</name>
    <name type="synonym">Tardigrade</name>
    <dbReference type="NCBI Taxonomy" id="947166"/>
    <lineage>
        <taxon>Eukaryota</taxon>
        <taxon>Metazoa</taxon>
        <taxon>Ecdysozoa</taxon>
        <taxon>Tardigrada</taxon>
        <taxon>Eutardigrada</taxon>
        <taxon>Parachela</taxon>
        <taxon>Hypsibioidea</taxon>
        <taxon>Ramazzottiidae</taxon>
        <taxon>Ramazzottius</taxon>
    </lineage>
</organism>